<dbReference type="Proteomes" id="UP000264294">
    <property type="component" value="Unassembled WGS sequence"/>
</dbReference>
<dbReference type="RefSeq" id="WP_042980853.1">
    <property type="nucleotide sequence ID" value="NZ_JMQC01000008.1"/>
</dbReference>
<dbReference type="AlphaFoldDB" id="A0A090YLI4"/>
<dbReference type="Pfam" id="PF14101">
    <property type="entry name" value="DUF4275"/>
    <property type="match status" value="1"/>
</dbReference>
<accession>A0A090YLI4</accession>
<dbReference type="InterPro" id="IPR025454">
    <property type="entry name" value="DUF4275"/>
</dbReference>
<organism evidence="1 3">
    <name type="scientific">Bacillus clarus</name>
    <dbReference type="NCBI Taxonomy" id="2338372"/>
    <lineage>
        <taxon>Bacteria</taxon>
        <taxon>Bacillati</taxon>
        <taxon>Bacillota</taxon>
        <taxon>Bacilli</taxon>
        <taxon>Bacillales</taxon>
        <taxon>Bacillaceae</taxon>
        <taxon>Bacillus</taxon>
        <taxon>Bacillus cereus group</taxon>
    </lineage>
</organism>
<dbReference type="Proteomes" id="UP000029389">
    <property type="component" value="Unassembled WGS sequence"/>
</dbReference>
<proteinExistence type="predicted"/>
<reference evidence="2 4" key="2">
    <citation type="submission" date="2018-08" db="EMBL/GenBank/DDBJ databases">
        <title>Bacillus clarus sp. nov. strain PS00077A.</title>
        <authorList>
            <person name="Mendez Acevedo M."/>
            <person name="Carroll L."/>
            <person name="Mukherjee M."/>
            <person name="Wiedmann M."/>
            <person name="Kovac J."/>
        </authorList>
    </citation>
    <scope>NUCLEOTIDE SEQUENCE [LARGE SCALE GENOMIC DNA]</scope>
    <source>
        <strain evidence="2 4">PS00077A</strain>
    </source>
</reference>
<evidence type="ECO:0000313" key="1">
    <source>
        <dbReference type="EMBL" id="KFM99334.1"/>
    </source>
</evidence>
<protein>
    <submittedName>
        <fullName evidence="2">DUF4275 family protein</fullName>
    </submittedName>
</protein>
<dbReference type="EMBL" id="QVOD01000010">
    <property type="protein sequence ID" value="RFT66976.1"/>
    <property type="molecule type" value="Genomic_DNA"/>
</dbReference>
<name>A0A090YLI4_9BACI</name>
<reference evidence="1 3" key="1">
    <citation type="submission" date="2014-04" db="EMBL/GenBank/DDBJ databases">
        <authorList>
            <person name="Bishop-Lilly K.A."/>
            <person name="Broomall S.M."/>
            <person name="Chain P.S."/>
            <person name="Chertkov O."/>
            <person name="Coyne S.R."/>
            <person name="Daligault H.E."/>
            <person name="Davenport K.W."/>
            <person name="Erkkila T."/>
            <person name="Frey K.G."/>
            <person name="Gibbons H.S."/>
            <person name="Gu W."/>
            <person name="Jaissle J."/>
            <person name="Johnson S.L."/>
            <person name="Koroleva G.I."/>
            <person name="Ladner J.T."/>
            <person name="Lo C.-C."/>
            <person name="Minogue T.D."/>
            <person name="Munk C."/>
            <person name="Palacios G.F."/>
            <person name="Redden C.L."/>
            <person name="Rosenzweig C.N."/>
            <person name="Scholz M.B."/>
            <person name="Teshima H."/>
            <person name="Xu Y."/>
        </authorList>
    </citation>
    <scope>NUCLEOTIDE SEQUENCE [LARGE SCALE GENOMIC DNA]</scope>
    <source>
        <strain evidence="1 3">BHP</strain>
    </source>
</reference>
<keyword evidence="4" id="KW-1185">Reference proteome</keyword>
<comment type="caution">
    <text evidence="1">The sequence shown here is derived from an EMBL/GenBank/DDBJ whole genome shotgun (WGS) entry which is preliminary data.</text>
</comment>
<gene>
    <name evidence="2" type="ORF">D0U04_10905</name>
    <name evidence="1" type="ORF">DJ93_2122</name>
</gene>
<evidence type="ECO:0000313" key="2">
    <source>
        <dbReference type="EMBL" id="RFT66976.1"/>
    </source>
</evidence>
<dbReference type="PATRIC" id="fig|1405.8.peg.2298"/>
<dbReference type="EMBL" id="JMQC01000008">
    <property type="protein sequence ID" value="KFM99334.1"/>
    <property type="molecule type" value="Genomic_DNA"/>
</dbReference>
<evidence type="ECO:0000313" key="3">
    <source>
        <dbReference type="Proteomes" id="UP000029389"/>
    </source>
</evidence>
<sequence length="150" mass="18069">MTLIEVLKKKKIKMKETPKWGAHLRKQWEFHFANHLSRKEKEEIYLHGSRYASGYLWHVFSYEKKKCLQDERAERAFHNEVKKNCYIFYQHCDDVLILENASSLHVSDLLCETDGMLKGDIYVVDKEFAWTYVKTHENGWCGPYFSRKNW</sequence>
<evidence type="ECO:0000313" key="4">
    <source>
        <dbReference type="Proteomes" id="UP000264294"/>
    </source>
</evidence>